<feature type="domain" description="ABC-2 type transporter transmembrane" evidence="7">
    <location>
        <begin position="58"/>
        <end position="399"/>
    </location>
</feature>
<dbReference type="InterPro" id="IPR051449">
    <property type="entry name" value="ABC-2_transporter_component"/>
</dbReference>
<feature type="transmembrane region" description="Helical" evidence="6">
    <location>
        <begin position="321"/>
        <end position="340"/>
    </location>
</feature>
<dbReference type="RefSeq" id="WP_273189680.1">
    <property type="nucleotide sequence ID" value="NZ_DYUZ01000017.1"/>
</dbReference>
<evidence type="ECO:0000313" key="9">
    <source>
        <dbReference type="Proteomes" id="UP000753256"/>
    </source>
</evidence>
<sequence length="406" mass="41806">MRICESALAIAFRHPIYLGVYVLFLSALGTFLTIGVQSGSTRASGSAPAAQQEDGYAPMQASVAVIDRDGSELSAEISAHLGETQELVDIADDSFAMQDALATGLVEAIVIIPEGYEADLLVSARSGEELPALQIAYGTDTQAAALLDTQVARWTALASASAALEPFASASNVAGLVRHASAAHADVSVERDVAAAETARPLQAYLSFTSYSITCSVVVCAGLVLSTMNEDRLRARILAAPVPPRRLGLNTLAACVVLVVAVWGVTSVVGLVASGAFASTAGMLPASIVLALMAMLVFAFVPLALAFTLAQARFGEDALNALGNIGGMLMSFLGGAWVPLSLLGDSVRAVAHFVPTFWTNDAVAAVLGAPVLTMEVLARYACGVGVTALFAVAIACVGLALTRHRV</sequence>
<dbReference type="InterPro" id="IPR013525">
    <property type="entry name" value="ABC2_TM"/>
</dbReference>
<evidence type="ECO:0000256" key="5">
    <source>
        <dbReference type="ARBA" id="ARBA00023136"/>
    </source>
</evidence>
<feature type="transmembrane region" description="Helical" evidence="6">
    <location>
        <begin position="284"/>
        <end position="309"/>
    </location>
</feature>
<evidence type="ECO:0000256" key="1">
    <source>
        <dbReference type="ARBA" id="ARBA00004651"/>
    </source>
</evidence>
<evidence type="ECO:0000256" key="6">
    <source>
        <dbReference type="SAM" id="Phobius"/>
    </source>
</evidence>
<keyword evidence="5 6" id="KW-0472">Membrane</keyword>
<protein>
    <submittedName>
        <fullName evidence="8">ABC transporter permease</fullName>
    </submittedName>
</protein>
<comment type="caution">
    <text evidence="8">The sequence shown here is derived from an EMBL/GenBank/DDBJ whole genome shotgun (WGS) entry which is preliminary data.</text>
</comment>
<dbReference type="EMBL" id="DYUZ01000017">
    <property type="protein sequence ID" value="HJG37122.1"/>
    <property type="molecule type" value="Genomic_DNA"/>
</dbReference>
<feature type="transmembrane region" description="Helical" evidence="6">
    <location>
        <begin position="204"/>
        <end position="226"/>
    </location>
</feature>
<dbReference type="Proteomes" id="UP000753256">
    <property type="component" value="Unassembled WGS sequence"/>
</dbReference>
<dbReference type="Gene3D" id="3.40.1710.10">
    <property type="entry name" value="abc type-2 transporter like domain"/>
    <property type="match status" value="1"/>
</dbReference>
<dbReference type="Pfam" id="PF12698">
    <property type="entry name" value="ABC2_membrane_3"/>
    <property type="match status" value="1"/>
</dbReference>
<evidence type="ECO:0000256" key="3">
    <source>
        <dbReference type="ARBA" id="ARBA00022692"/>
    </source>
</evidence>
<keyword evidence="2" id="KW-1003">Cell membrane</keyword>
<proteinExistence type="predicted"/>
<reference evidence="8" key="1">
    <citation type="journal article" date="2021" name="PeerJ">
        <title>Extensive microbial diversity within the chicken gut microbiome revealed by metagenomics and culture.</title>
        <authorList>
            <person name="Gilroy R."/>
            <person name="Ravi A."/>
            <person name="Getino M."/>
            <person name="Pursley I."/>
            <person name="Horton D.L."/>
            <person name="Alikhan N.F."/>
            <person name="Baker D."/>
            <person name="Gharbi K."/>
            <person name="Hall N."/>
            <person name="Watson M."/>
            <person name="Adriaenssens E.M."/>
            <person name="Foster-Nyarko E."/>
            <person name="Jarju S."/>
            <person name="Secka A."/>
            <person name="Antonio M."/>
            <person name="Oren A."/>
            <person name="Chaudhuri R.R."/>
            <person name="La Ragione R."/>
            <person name="Hildebrand F."/>
            <person name="Pallen M.J."/>
        </authorList>
    </citation>
    <scope>NUCLEOTIDE SEQUENCE</scope>
    <source>
        <strain evidence="8">ChiHjej13B12-9602</strain>
    </source>
</reference>
<reference evidence="8" key="2">
    <citation type="submission" date="2021-09" db="EMBL/GenBank/DDBJ databases">
        <authorList>
            <person name="Gilroy R."/>
        </authorList>
    </citation>
    <scope>NUCLEOTIDE SEQUENCE</scope>
    <source>
        <strain evidence="8">ChiHjej13B12-9602</strain>
    </source>
</reference>
<accession>A0A921ISU2</accession>
<evidence type="ECO:0000256" key="4">
    <source>
        <dbReference type="ARBA" id="ARBA00022989"/>
    </source>
</evidence>
<keyword evidence="4 6" id="KW-1133">Transmembrane helix</keyword>
<feature type="transmembrane region" description="Helical" evidence="6">
    <location>
        <begin position="377"/>
        <end position="401"/>
    </location>
</feature>
<dbReference type="GO" id="GO:0140359">
    <property type="term" value="F:ABC-type transporter activity"/>
    <property type="evidence" value="ECO:0007669"/>
    <property type="project" value="InterPro"/>
</dbReference>
<keyword evidence="3 6" id="KW-0812">Transmembrane</keyword>
<gene>
    <name evidence="8" type="ORF">K8V70_04580</name>
</gene>
<evidence type="ECO:0000313" key="8">
    <source>
        <dbReference type="EMBL" id="HJG37122.1"/>
    </source>
</evidence>
<dbReference type="AlphaFoldDB" id="A0A921ISU2"/>
<organism evidence="8 9">
    <name type="scientific">Enorma phocaeensis</name>
    <dbReference type="NCBI Taxonomy" id="1871019"/>
    <lineage>
        <taxon>Bacteria</taxon>
        <taxon>Bacillati</taxon>
        <taxon>Actinomycetota</taxon>
        <taxon>Coriobacteriia</taxon>
        <taxon>Coriobacteriales</taxon>
        <taxon>Coriobacteriaceae</taxon>
        <taxon>Enorma</taxon>
    </lineage>
</organism>
<evidence type="ECO:0000259" key="7">
    <source>
        <dbReference type="Pfam" id="PF12698"/>
    </source>
</evidence>
<comment type="subcellular location">
    <subcellularLocation>
        <location evidence="1">Cell membrane</location>
        <topology evidence="1">Multi-pass membrane protein</topology>
    </subcellularLocation>
</comment>
<feature type="transmembrane region" description="Helical" evidence="6">
    <location>
        <begin position="16"/>
        <end position="36"/>
    </location>
</feature>
<evidence type="ECO:0000256" key="2">
    <source>
        <dbReference type="ARBA" id="ARBA00022475"/>
    </source>
</evidence>
<feature type="transmembrane region" description="Helical" evidence="6">
    <location>
        <begin position="247"/>
        <end position="272"/>
    </location>
</feature>
<name>A0A921ISU2_9ACTN</name>
<dbReference type="PANTHER" id="PTHR30294">
    <property type="entry name" value="MEMBRANE COMPONENT OF ABC TRANSPORTER YHHJ-RELATED"/>
    <property type="match status" value="1"/>
</dbReference>
<dbReference type="PANTHER" id="PTHR30294:SF29">
    <property type="entry name" value="MULTIDRUG ABC TRANSPORTER PERMEASE YBHS-RELATED"/>
    <property type="match status" value="1"/>
</dbReference>
<dbReference type="GO" id="GO:0005886">
    <property type="term" value="C:plasma membrane"/>
    <property type="evidence" value="ECO:0007669"/>
    <property type="project" value="UniProtKB-SubCell"/>
</dbReference>